<gene>
    <name evidence="2" type="ordered locus">Amet_3548</name>
</gene>
<reference evidence="3" key="1">
    <citation type="journal article" date="2016" name="Genome Announc.">
        <title>Complete genome sequence of Alkaliphilus metalliredigens strain QYMF, an alkaliphilic and metal-reducing bacterium isolated from borax-contaminated leachate ponds.</title>
        <authorList>
            <person name="Hwang C."/>
            <person name="Copeland A."/>
            <person name="Lucas S."/>
            <person name="Lapidus A."/>
            <person name="Barry K."/>
            <person name="Detter J.C."/>
            <person name="Glavina Del Rio T."/>
            <person name="Hammon N."/>
            <person name="Israni S."/>
            <person name="Dalin E."/>
            <person name="Tice H."/>
            <person name="Pitluck S."/>
            <person name="Chertkov O."/>
            <person name="Brettin T."/>
            <person name="Bruce D."/>
            <person name="Han C."/>
            <person name="Schmutz J."/>
            <person name="Larimer F."/>
            <person name="Land M.L."/>
            <person name="Hauser L."/>
            <person name="Kyrpides N."/>
            <person name="Mikhailova N."/>
            <person name="Ye Q."/>
            <person name="Zhou J."/>
            <person name="Richardson P."/>
            <person name="Fields M.W."/>
        </authorList>
    </citation>
    <scope>NUCLEOTIDE SEQUENCE [LARGE SCALE GENOMIC DNA]</scope>
    <source>
        <strain evidence="3">QYMF</strain>
    </source>
</reference>
<dbReference type="STRING" id="293826.Amet_3548"/>
<dbReference type="AlphaFoldDB" id="A6TU06"/>
<organism evidence="2 3">
    <name type="scientific">Alkaliphilus metalliredigens (strain QYMF)</name>
    <dbReference type="NCBI Taxonomy" id="293826"/>
    <lineage>
        <taxon>Bacteria</taxon>
        <taxon>Bacillati</taxon>
        <taxon>Bacillota</taxon>
        <taxon>Clostridia</taxon>
        <taxon>Peptostreptococcales</taxon>
        <taxon>Natronincolaceae</taxon>
        <taxon>Alkaliphilus</taxon>
    </lineage>
</organism>
<dbReference type="KEGG" id="amt:Amet_3548"/>
<keyword evidence="3" id="KW-1185">Reference proteome</keyword>
<evidence type="ECO:0000313" key="2">
    <source>
        <dbReference type="EMBL" id="ABR49674.1"/>
    </source>
</evidence>
<sequence length="94" mass="10530">MIKMGTFYCVLTFHTTHHALNAEVILKKKSIPVKLMPVPRQVSSSCGIAAEIPCSMKEELLGICHRYGVEIDDFHSIEKENKCGLLDKMLGIIK</sequence>
<protein>
    <recommendedName>
        <fullName evidence="1">Putative Se/S carrier protein-like domain-containing protein</fullName>
    </recommendedName>
</protein>
<evidence type="ECO:0000259" key="1">
    <source>
        <dbReference type="Pfam" id="PF11823"/>
    </source>
</evidence>
<accession>A6TU06</accession>
<feature type="domain" description="Putative Se/S carrier protein-like" evidence="1">
    <location>
        <begin position="8"/>
        <end position="75"/>
    </location>
</feature>
<dbReference type="HOGENOM" id="CLU_167443_0_0_9"/>
<dbReference type="Pfam" id="PF11823">
    <property type="entry name" value="Se_S_carrier"/>
    <property type="match status" value="1"/>
</dbReference>
<proteinExistence type="predicted"/>
<dbReference type="InterPro" id="IPR021778">
    <property type="entry name" value="Se/S_carrier-like"/>
</dbReference>
<dbReference type="EMBL" id="CP000724">
    <property type="protein sequence ID" value="ABR49674.1"/>
    <property type="molecule type" value="Genomic_DNA"/>
</dbReference>
<evidence type="ECO:0000313" key="3">
    <source>
        <dbReference type="Proteomes" id="UP000001572"/>
    </source>
</evidence>
<name>A6TU06_ALKMQ</name>
<dbReference type="Proteomes" id="UP000001572">
    <property type="component" value="Chromosome"/>
</dbReference>